<proteinExistence type="predicted"/>
<geneLocation type="plasmid" evidence="1 2">
    <name>pREB6</name>
</geneLocation>
<dbReference type="KEGG" id="amr:AM1_F0121"/>
<protein>
    <submittedName>
        <fullName evidence="1">Uncharacterized protein</fullName>
    </submittedName>
</protein>
<dbReference type="EMBL" id="CP000843">
    <property type="protein sequence ID" value="ABW33063.1"/>
    <property type="molecule type" value="Genomic_DNA"/>
</dbReference>
<gene>
    <name evidence="1" type="ordered locus">AM1_F0121</name>
</gene>
<name>A8ZPR4_ACAM1</name>
<keyword evidence="1" id="KW-0614">Plasmid</keyword>
<evidence type="ECO:0000313" key="2">
    <source>
        <dbReference type="Proteomes" id="UP000000268"/>
    </source>
</evidence>
<dbReference type="Proteomes" id="UP000000268">
    <property type="component" value="Plasmid pREB6"/>
</dbReference>
<reference evidence="1 2" key="1">
    <citation type="journal article" date="2008" name="Proc. Natl. Acad. Sci. U.S.A.">
        <title>Niche adaptation and genome expansion in the chlorophyll d-producing cyanobacterium Acaryochloris marina.</title>
        <authorList>
            <person name="Swingley W.D."/>
            <person name="Chen M."/>
            <person name="Cheung P.C."/>
            <person name="Conrad A.L."/>
            <person name="Dejesa L.C."/>
            <person name="Hao J."/>
            <person name="Honchak B.M."/>
            <person name="Karbach L.E."/>
            <person name="Kurdoglu A."/>
            <person name="Lahiri S."/>
            <person name="Mastrian S.D."/>
            <person name="Miyashita H."/>
            <person name="Page L."/>
            <person name="Ramakrishna P."/>
            <person name="Satoh S."/>
            <person name="Sattley W.M."/>
            <person name="Shimada Y."/>
            <person name="Taylor H.L."/>
            <person name="Tomo T."/>
            <person name="Tsuchiya T."/>
            <person name="Wang Z.T."/>
            <person name="Raymond J."/>
            <person name="Mimuro M."/>
            <person name="Blankenship R.E."/>
            <person name="Touchman J.W."/>
        </authorList>
    </citation>
    <scope>NUCLEOTIDE SEQUENCE [LARGE SCALE GENOMIC DNA]</scope>
    <source>
        <strain evidence="2">MBIC 11017</strain>
        <plasmid evidence="2">Plasmid pREB6</plasmid>
    </source>
</reference>
<keyword evidence="2" id="KW-1185">Reference proteome</keyword>
<accession>A8ZPR4</accession>
<sequence length="38" mass="4500">MSLQWENMDGRFSHLINPLRMLIFLMKAILSKDHLTAQ</sequence>
<evidence type="ECO:0000313" key="1">
    <source>
        <dbReference type="EMBL" id="ABW33063.1"/>
    </source>
</evidence>
<organism evidence="1 2">
    <name type="scientific">Acaryochloris marina (strain MBIC 11017)</name>
    <dbReference type="NCBI Taxonomy" id="329726"/>
    <lineage>
        <taxon>Bacteria</taxon>
        <taxon>Bacillati</taxon>
        <taxon>Cyanobacteriota</taxon>
        <taxon>Cyanophyceae</taxon>
        <taxon>Acaryochloridales</taxon>
        <taxon>Acaryochloridaceae</taxon>
        <taxon>Acaryochloris</taxon>
    </lineage>
</organism>
<dbReference type="HOGENOM" id="CLU_3323298_0_0_3"/>
<dbReference type="AlphaFoldDB" id="A8ZPR4"/>